<dbReference type="EMBL" id="PDVP01000002">
    <property type="protein sequence ID" value="PHP68389.1"/>
    <property type="molecule type" value="Genomic_DNA"/>
</dbReference>
<name>A0A2G1QSD2_9HYPH</name>
<comment type="caution">
    <text evidence="1">The sequence shown here is derived from an EMBL/GenBank/DDBJ whole genome shotgun (WGS) entry which is preliminary data.</text>
</comment>
<dbReference type="GO" id="GO:0016765">
    <property type="term" value="F:transferase activity, transferring alkyl or aryl (other than methyl) groups"/>
    <property type="evidence" value="ECO:0007669"/>
    <property type="project" value="UniProtKB-ARBA"/>
</dbReference>
<dbReference type="InterPro" id="IPR008949">
    <property type="entry name" value="Isoprenoid_synthase_dom_sf"/>
</dbReference>
<dbReference type="SUPFAM" id="SSF48576">
    <property type="entry name" value="Terpenoid synthases"/>
    <property type="match status" value="1"/>
</dbReference>
<dbReference type="OrthoDB" id="9814909at2"/>
<accession>A0A2G1QSD2</accession>
<protein>
    <submittedName>
        <fullName evidence="1">Phytoene/squalene synthase family protein</fullName>
    </submittedName>
</protein>
<evidence type="ECO:0000313" key="2">
    <source>
        <dbReference type="Proteomes" id="UP000221168"/>
    </source>
</evidence>
<evidence type="ECO:0000313" key="1">
    <source>
        <dbReference type="EMBL" id="PHP68389.1"/>
    </source>
</evidence>
<sequence length="276" mass="29960">MDAGAMLASLRSGDPDRYLSVLYAPADRRDALTALYAFNMEVARIRDAIREPLAGEIRLQWWRDALATPAAGADAGHPVAAAFARVIDDFDLPRASLEAYFEARLFDLYDDPMPSLNDLEGYCGETAGAILQMAATILDRPAVDGTGTPAGHAACAQAMTGQIRLMPLHRARGQCYVPAELLAACGLDREAYLGDPDPKRAGALVAALAAKVREHLRMWQETSGQVAPSLRPAYLVMAPVPSYLAVIERTGADCLERTPEISAIRRYWRFLRAAMG</sequence>
<dbReference type="PANTHER" id="PTHR31480">
    <property type="entry name" value="BIFUNCTIONAL LYCOPENE CYCLASE/PHYTOENE SYNTHASE"/>
    <property type="match status" value="1"/>
</dbReference>
<dbReference type="Pfam" id="PF00494">
    <property type="entry name" value="SQS_PSY"/>
    <property type="match status" value="1"/>
</dbReference>
<dbReference type="AlphaFoldDB" id="A0A2G1QSD2"/>
<dbReference type="InterPro" id="IPR002060">
    <property type="entry name" value="Squ/phyt_synthse"/>
</dbReference>
<proteinExistence type="predicted"/>
<keyword evidence="2" id="KW-1185">Reference proteome</keyword>
<dbReference type="Proteomes" id="UP000221168">
    <property type="component" value="Unassembled WGS sequence"/>
</dbReference>
<organism evidence="1 2">
    <name type="scientific">Zhengella mangrovi</name>
    <dbReference type="NCBI Taxonomy" id="1982044"/>
    <lineage>
        <taxon>Bacteria</taxon>
        <taxon>Pseudomonadati</taxon>
        <taxon>Pseudomonadota</taxon>
        <taxon>Alphaproteobacteria</taxon>
        <taxon>Hyphomicrobiales</taxon>
        <taxon>Notoacmeibacteraceae</taxon>
        <taxon>Zhengella</taxon>
    </lineage>
</organism>
<reference evidence="1 2" key="1">
    <citation type="submission" date="2017-10" db="EMBL/GenBank/DDBJ databases">
        <title>Sedimentibacterium mangrovi gen. nov., sp. nov., a novel member of family Phyllobacteriacea isolated from mangrove sediment.</title>
        <authorList>
            <person name="Liao H."/>
            <person name="Tian Y."/>
        </authorList>
    </citation>
    <scope>NUCLEOTIDE SEQUENCE [LARGE SCALE GENOMIC DNA]</scope>
    <source>
        <strain evidence="1 2">X9-2-2</strain>
    </source>
</reference>
<dbReference type="Gene3D" id="1.10.600.10">
    <property type="entry name" value="Farnesyl Diphosphate Synthase"/>
    <property type="match status" value="1"/>
</dbReference>
<gene>
    <name evidence="1" type="ORF">CSC94_04650</name>
</gene>